<dbReference type="PROSITE" id="PS51318">
    <property type="entry name" value="TAT"/>
    <property type="match status" value="1"/>
</dbReference>
<keyword evidence="2" id="KW-0732">Signal</keyword>
<dbReference type="Gene3D" id="3.40.190.10">
    <property type="entry name" value="Periplasmic binding protein-like II"/>
    <property type="match status" value="2"/>
</dbReference>
<evidence type="ECO:0000313" key="4">
    <source>
        <dbReference type="Proteomes" id="UP000525298"/>
    </source>
</evidence>
<feature type="signal peptide" evidence="2">
    <location>
        <begin position="1"/>
        <end position="31"/>
    </location>
</feature>
<dbReference type="AlphaFoldDB" id="A0A7W0HJR0"/>
<dbReference type="GO" id="GO:0030973">
    <property type="term" value="F:molybdate ion binding"/>
    <property type="evidence" value="ECO:0007669"/>
    <property type="project" value="TreeGrafter"/>
</dbReference>
<feature type="chain" id="PRO_5030825514" evidence="2">
    <location>
        <begin position="32"/>
        <end position="284"/>
    </location>
</feature>
<dbReference type="Pfam" id="PF13531">
    <property type="entry name" value="SBP_bac_11"/>
    <property type="match status" value="1"/>
</dbReference>
<dbReference type="InterPro" id="IPR050682">
    <property type="entry name" value="ModA/WtpA"/>
</dbReference>
<keyword evidence="1" id="KW-0411">Iron-sulfur</keyword>
<dbReference type="PANTHER" id="PTHR30632:SF0">
    <property type="entry name" value="SULFATE-BINDING PROTEIN"/>
    <property type="match status" value="1"/>
</dbReference>
<dbReference type="RefSeq" id="WP_181549995.1">
    <property type="nucleotide sequence ID" value="NZ_JACDUS010000001.1"/>
</dbReference>
<dbReference type="PANTHER" id="PTHR30632">
    <property type="entry name" value="MOLYBDATE-BINDING PERIPLASMIC PROTEIN"/>
    <property type="match status" value="1"/>
</dbReference>
<dbReference type="GO" id="GO:0015689">
    <property type="term" value="P:molybdate ion transport"/>
    <property type="evidence" value="ECO:0007669"/>
    <property type="project" value="TreeGrafter"/>
</dbReference>
<dbReference type="EMBL" id="JACDUS010000001">
    <property type="protein sequence ID" value="MBA2880353.1"/>
    <property type="molecule type" value="Genomic_DNA"/>
</dbReference>
<dbReference type="Proteomes" id="UP000525298">
    <property type="component" value="Unassembled WGS sequence"/>
</dbReference>
<gene>
    <name evidence="3" type="ORF">HNR65_000660</name>
</gene>
<dbReference type="SUPFAM" id="SSF53850">
    <property type="entry name" value="Periplasmic binding protein-like II"/>
    <property type="match status" value="1"/>
</dbReference>
<reference evidence="3 4" key="1">
    <citation type="submission" date="2020-07" db="EMBL/GenBank/DDBJ databases">
        <title>Genomic Encyclopedia of Type Strains, Phase IV (KMG-IV): sequencing the most valuable type-strain genomes for metagenomic binning, comparative biology and taxonomic classification.</title>
        <authorList>
            <person name="Goeker M."/>
        </authorList>
    </citation>
    <scope>NUCLEOTIDE SEQUENCE [LARGE SCALE GENOMIC DNA]</scope>
    <source>
        <strain evidence="3 4">DSM 17721</strain>
    </source>
</reference>
<proteinExistence type="predicted"/>
<evidence type="ECO:0000313" key="3">
    <source>
        <dbReference type="EMBL" id="MBA2880353.1"/>
    </source>
</evidence>
<name>A0A7W0HJR0_9BACT</name>
<keyword evidence="4" id="KW-1185">Reference proteome</keyword>
<dbReference type="GO" id="GO:0051536">
    <property type="term" value="F:iron-sulfur cluster binding"/>
    <property type="evidence" value="ECO:0007669"/>
    <property type="project" value="UniProtKB-KW"/>
</dbReference>
<accession>A0A7W0HJR0</accession>
<sequence length="284" mass="30325">MAKDRLNRRAFLKAGSLALGASIFTGASAFAGGFTNKTLQAWSCGGLAEAFQPANHAFEQKTGAAIAYTGAFAGALGKSLLSGTAETEVFAPRVLELARKLRAQGKMRWFEPLCFTRYVVATPKGNPAGIEGIADLSRDDVRTALAPDASPPGGKASLIIMEKAGVVEKARKNAVQSGDCVQTAMTTLADGKADAAVIELRISRLPCFAGRLEILPIPEKYIPPAPVPFTIGMMKWAKNLDLAEAFIEYILSEKSQRFFEAAGFIHARSSEGRRLTHKYGVTDA</sequence>
<keyword evidence="1" id="KW-0479">Metal-binding</keyword>
<keyword evidence="1" id="KW-0408">Iron</keyword>
<organism evidence="3 4">
    <name type="scientific">Desulfosalsimonas propionicica</name>
    <dbReference type="NCBI Taxonomy" id="332175"/>
    <lineage>
        <taxon>Bacteria</taxon>
        <taxon>Pseudomonadati</taxon>
        <taxon>Thermodesulfobacteriota</taxon>
        <taxon>Desulfobacteria</taxon>
        <taxon>Desulfobacterales</taxon>
        <taxon>Desulfosalsimonadaceae</taxon>
        <taxon>Desulfosalsimonas</taxon>
    </lineage>
</organism>
<comment type="caution">
    <text evidence="3">The sequence shown here is derived from an EMBL/GenBank/DDBJ whole genome shotgun (WGS) entry which is preliminary data.</text>
</comment>
<protein>
    <submittedName>
        <fullName evidence="3">Molybdate transport system substrate-binding protein</fullName>
    </submittedName>
</protein>
<evidence type="ECO:0000256" key="1">
    <source>
        <dbReference type="ARBA" id="ARBA00023014"/>
    </source>
</evidence>
<evidence type="ECO:0000256" key="2">
    <source>
        <dbReference type="SAM" id="SignalP"/>
    </source>
</evidence>
<dbReference type="InterPro" id="IPR006311">
    <property type="entry name" value="TAT_signal"/>
</dbReference>